<reference evidence="8 9" key="1">
    <citation type="submission" date="2018-08" db="EMBL/GenBank/DDBJ databases">
        <title>The metabolism and importance of syntrophic acetate oxidation coupled to methane or sulfide production in haloalkaline environments.</title>
        <authorList>
            <person name="Timmers P.H.A."/>
            <person name="Vavourakis C.D."/>
            <person name="Sorokin D.Y."/>
            <person name="Sinninghe Damste J.S."/>
            <person name="Muyzer G."/>
            <person name="Stams A.J.M."/>
            <person name="Plugge C.M."/>
        </authorList>
    </citation>
    <scope>NUCLEOTIDE SEQUENCE [LARGE SCALE GENOMIC DNA]</scope>
    <source>
        <strain evidence="8">MSAO_Bac1</strain>
    </source>
</reference>
<dbReference type="GO" id="GO:0051539">
    <property type="term" value="F:4 iron, 4 sulfur cluster binding"/>
    <property type="evidence" value="ECO:0007669"/>
    <property type="project" value="UniProtKB-KW"/>
</dbReference>
<dbReference type="GO" id="GO:0016625">
    <property type="term" value="F:oxidoreductase activity, acting on the aldehyde or oxo group of donors, iron-sulfur protein as acceptor"/>
    <property type="evidence" value="ECO:0007669"/>
    <property type="project" value="InterPro"/>
</dbReference>
<keyword evidence="5" id="KW-0408">Iron</keyword>
<comment type="cofactor">
    <cofactor evidence="1">
        <name>[4Fe-4S] cluster</name>
        <dbReference type="ChEBI" id="CHEBI:49883"/>
    </cofactor>
</comment>
<sequence>MDNRIVQPISYPMRGACGLTGSWRSQRPILDKSLCNGCLICWLYCPEAAISRDDLSIDYNFCKGCGICAVECTKNAIKMVKEETP</sequence>
<dbReference type="PANTHER" id="PTHR43724:SF1">
    <property type="entry name" value="PYRUVATE SYNTHASE SUBUNIT PORD"/>
    <property type="match status" value="1"/>
</dbReference>
<keyword evidence="4" id="KW-0677">Repeat</keyword>
<dbReference type="EMBL" id="QZAA01000022">
    <property type="protein sequence ID" value="RQD78395.1"/>
    <property type="molecule type" value="Genomic_DNA"/>
</dbReference>
<evidence type="ECO:0000259" key="7">
    <source>
        <dbReference type="PROSITE" id="PS51379"/>
    </source>
</evidence>
<keyword evidence="3" id="KW-0479">Metal-binding</keyword>
<comment type="caution">
    <text evidence="8">The sequence shown here is derived from an EMBL/GenBank/DDBJ whole genome shotgun (WGS) entry which is preliminary data.</text>
</comment>
<dbReference type="AlphaFoldDB" id="A0A424YIU4"/>
<evidence type="ECO:0000256" key="1">
    <source>
        <dbReference type="ARBA" id="ARBA00001966"/>
    </source>
</evidence>
<dbReference type="PROSITE" id="PS51379">
    <property type="entry name" value="4FE4S_FER_2"/>
    <property type="match status" value="2"/>
</dbReference>
<feature type="domain" description="4Fe-4S ferredoxin-type" evidence="7">
    <location>
        <begin position="53"/>
        <end position="82"/>
    </location>
</feature>
<evidence type="ECO:0000256" key="3">
    <source>
        <dbReference type="ARBA" id="ARBA00022723"/>
    </source>
</evidence>
<evidence type="ECO:0000313" key="8">
    <source>
        <dbReference type="EMBL" id="RQD78395.1"/>
    </source>
</evidence>
<evidence type="ECO:0000256" key="2">
    <source>
        <dbReference type="ARBA" id="ARBA00022485"/>
    </source>
</evidence>
<evidence type="ECO:0000256" key="4">
    <source>
        <dbReference type="ARBA" id="ARBA00022737"/>
    </source>
</evidence>
<dbReference type="InterPro" id="IPR011898">
    <property type="entry name" value="PorD_KorD"/>
</dbReference>
<accession>A0A424YIU4</accession>
<dbReference type="SUPFAM" id="SSF54862">
    <property type="entry name" value="4Fe-4S ferredoxins"/>
    <property type="match status" value="1"/>
</dbReference>
<feature type="domain" description="4Fe-4S ferredoxin-type" evidence="7">
    <location>
        <begin position="26"/>
        <end position="51"/>
    </location>
</feature>
<gene>
    <name evidence="8" type="ORF">D5R97_00450</name>
</gene>
<proteinExistence type="predicted"/>
<keyword evidence="6" id="KW-0411">Iron-sulfur</keyword>
<dbReference type="GO" id="GO:0046872">
    <property type="term" value="F:metal ion binding"/>
    <property type="evidence" value="ECO:0007669"/>
    <property type="project" value="UniProtKB-KW"/>
</dbReference>
<evidence type="ECO:0000256" key="5">
    <source>
        <dbReference type="ARBA" id="ARBA00023004"/>
    </source>
</evidence>
<dbReference type="Gene3D" id="3.30.70.20">
    <property type="match status" value="1"/>
</dbReference>
<dbReference type="Pfam" id="PF00037">
    <property type="entry name" value="Fer4"/>
    <property type="match status" value="2"/>
</dbReference>
<dbReference type="PANTHER" id="PTHR43724">
    <property type="entry name" value="PYRUVATE SYNTHASE SUBUNIT PORD"/>
    <property type="match status" value="1"/>
</dbReference>
<protein>
    <submittedName>
        <fullName evidence="8">Pyruvate ferredoxin oxidoreductase</fullName>
    </submittedName>
</protein>
<dbReference type="NCBIfam" id="TIGR02179">
    <property type="entry name" value="PorD_KorD"/>
    <property type="match status" value="1"/>
</dbReference>
<evidence type="ECO:0000256" key="6">
    <source>
        <dbReference type="ARBA" id="ARBA00023014"/>
    </source>
</evidence>
<dbReference type="InterPro" id="IPR017896">
    <property type="entry name" value="4Fe4S_Fe-S-bd"/>
</dbReference>
<evidence type="ECO:0000313" key="9">
    <source>
        <dbReference type="Proteomes" id="UP000285138"/>
    </source>
</evidence>
<keyword evidence="8" id="KW-0670">Pyruvate</keyword>
<organism evidence="8 9">
    <name type="scientific">Candidatus Syntrophonatronum acetioxidans</name>
    <dbReference type="NCBI Taxonomy" id="1795816"/>
    <lineage>
        <taxon>Bacteria</taxon>
        <taxon>Bacillati</taxon>
        <taxon>Bacillota</taxon>
        <taxon>Clostridia</taxon>
        <taxon>Eubacteriales</taxon>
        <taxon>Syntrophomonadaceae</taxon>
        <taxon>Candidatus Syntrophonatronum</taxon>
    </lineage>
</organism>
<keyword evidence="2" id="KW-0004">4Fe-4S</keyword>
<dbReference type="Proteomes" id="UP000285138">
    <property type="component" value="Unassembled WGS sequence"/>
</dbReference>
<name>A0A424YIU4_9FIRM</name>